<keyword evidence="1" id="KW-0732">Signal</keyword>
<reference evidence="3" key="1">
    <citation type="submission" date="2022-07" db="EMBL/GenBank/DDBJ databases">
        <title>Taxonomy of Novel Oxalotrophic and Methylotrophic Bacteria.</title>
        <authorList>
            <person name="Sahin N."/>
            <person name="Tani A."/>
        </authorList>
    </citation>
    <scope>NUCLEOTIDE SEQUENCE</scope>
    <source>
        <strain evidence="3">AM327</strain>
    </source>
</reference>
<feature type="domain" description="Secretion system C-terminal sorting" evidence="2">
    <location>
        <begin position="1"/>
        <end position="43"/>
    </location>
</feature>
<sequence length="50" mass="5480">MYNQLGQLVLTSEKSDLSGNTIDMAQLNTGIYIVKLFGESNSQSITISKK</sequence>
<dbReference type="InterPro" id="IPR026444">
    <property type="entry name" value="Secre_tail"/>
</dbReference>
<organism evidence="3 4">
    <name type="scientific">Neptunitalea chrysea</name>
    <dbReference type="NCBI Taxonomy" id="1647581"/>
    <lineage>
        <taxon>Bacteria</taxon>
        <taxon>Pseudomonadati</taxon>
        <taxon>Bacteroidota</taxon>
        <taxon>Flavobacteriia</taxon>
        <taxon>Flavobacteriales</taxon>
        <taxon>Flavobacteriaceae</taxon>
        <taxon>Neptunitalea</taxon>
    </lineage>
</organism>
<dbReference type="Proteomes" id="UP001143545">
    <property type="component" value="Unassembled WGS sequence"/>
</dbReference>
<dbReference type="EMBL" id="BRVP01000001">
    <property type="protein sequence ID" value="GLB51137.1"/>
    <property type="molecule type" value="Genomic_DNA"/>
</dbReference>
<evidence type="ECO:0000259" key="2">
    <source>
        <dbReference type="Pfam" id="PF18962"/>
    </source>
</evidence>
<dbReference type="Pfam" id="PF18962">
    <property type="entry name" value="Por_Secre_tail"/>
    <property type="match status" value="1"/>
</dbReference>
<evidence type="ECO:0000313" key="3">
    <source>
        <dbReference type="EMBL" id="GLB51137.1"/>
    </source>
</evidence>
<evidence type="ECO:0000256" key="1">
    <source>
        <dbReference type="ARBA" id="ARBA00022729"/>
    </source>
</evidence>
<proteinExistence type="predicted"/>
<accession>A0A9W6B3K9</accession>
<dbReference type="NCBIfam" id="TIGR04183">
    <property type="entry name" value="Por_Secre_tail"/>
    <property type="match status" value="1"/>
</dbReference>
<evidence type="ECO:0000313" key="4">
    <source>
        <dbReference type="Proteomes" id="UP001143545"/>
    </source>
</evidence>
<name>A0A9W6B3K9_9FLAO</name>
<comment type="caution">
    <text evidence="3">The sequence shown here is derived from an EMBL/GenBank/DDBJ whole genome shotgun (WGS) entry which is preliminary data.</text>
</comment>
<protein>
    <recommendedName>
        <fullName evidence="2">Secretion system C-terminal sorting domain-containing protein</fullName>
    </recommendedName>
</protein>
<gene>
    <name evidence="3" type="ORF">NBRC110019_01760</name>
</gene>
<keyword evidence="4" id="KW-1185">Reference proteome</keyword>
<dbReference type="AlphaFoldDB" id="A0A9W6B3K9"/>